<dbReference type="RefSeq" id="WP_143848767.1">
    <property type="nucleotide sequence ID" value="NZ_VLXZ01000006.1"/>
</dbReference>
<dbReference type="GO" id="GO:0005886">
    <property type="term" value="C:plasma membrane"/>
    <property type="evidence" value="ECO:0007669"/>
    <property type="project" value="UniProtKB-SubCell"/>
</dbReference>
<proteinExistence type="inferred from homology"/>
<evidence type="ECO:0000256" key="2">
    <source>
        <dbReference type="ARBA" id="ARBA00022618"/>
    </source>
</evidence>
<dbReference type="InterPro" id="IPR007060">
    <property type="entry name" value="FtsL/DivIC"/>
</dbReference>
<evidence type="ECO:0000256" key="3">
    <source>
        <dbReference type="ARBA" id="ARBA00022692"/>
    </source>
</evidence>
<keyword evidence="2 7" id="KW-0132">Cell division</keyword>
<gene>
    <name evidence="7 9" type="primary">ftsL</name>
    <name evidence="9" type="ORF">FN960_10950</name>
</gene>
<evidence type="ECO:0000256" key="8">
    <source>
        <dbReference type="NCBIfam" id="TIGR02209"/>
    </source>
</evidence>
<comment type="caution">
    <text evidence="9">The sequence shown here is derived from an EMBL/GenBank/DDBJ whole genome shotgun (WGS) entry which is preliminary data.</text>
</comment>
<evidence type="ECO:0000256" key="4">
    <source>
        <dbReference type="ARBA" id="ARBA00022989"/>
    </source>
</evidence>
<reference evidence="9 10" key="1">
    <citation type="submission" date="2019-07" db="EMBL/GenBank/DDBJ databases">
        <authorList>
            <person name="Park Y.J."/>
            <person name="Jeong S.E."/>
            <person name="Jung H.S."/>
        </authorList>
    </citation>
    <scope>NUCLEOTIDE SEQUENCE [LARGE SCALE GENOMIC DNA]</scope>
    <source>
        <strain evidence="10">P16(2019)</strain>
    </source>
</reference>
<protein>
    <recommendedName>
        <fullName evidence="7 8">Cell division protein FtsL</fullName>
    </recommendedName>
</protein>
<dbReference type="GO" id="GO:0032153">
    <property type="term" value="C:cell division site"/>
    <property type="evidence" value="ECO:0007669"/>
    <property type="project" value="UniProtKB-UniRule"/>
</dbReference>
<dbReference type="AlphaFoldDB" id="A0A553ZXY9"/>
<dbReference type="OrthoDB" id="2989137at2"/>
<keyword evidence="4 7" id="KW-1133">Transmembrane helix</keyword>
<evidence type="ECO:0000313" key="9">
    <source>
        <dbReference type="EMBL" id="TSB46320.1"/>
    </source>
</evidence>
<comment type="function">
    <text evidence="7">Essential cell division protein.</text>
</comment>
<dbReference type="Pfam" id="PF04977">
    <property type="entry name" value="DivIC"/>
    <property type="match status" value="1"/>
</dbReference>
<dbReference type="GO" id="GO:0043093">
    <property type="term" value="P:FtsZ-dependent cytokinesis"/>
    <property type="evidence" value="ECO:0007669"/>
    <property type="project" value="UniProtKB-UniRule"/>
</dbReference>
<dbReference type="EMBL" id="VLXZ01000006">
    <property type="protein sequence ID" value="TSB46320.1"/>
    <property type="molecule type" value="Genomic_DNA"/>
</dbReference>
<keyword evidence="6 7" id="KW-0131">Cell cycle</keyword>
<keyword evidence="10" id="KW-1185">Reference proteome</keyword>
<comment type="similarity">
    <text evidence="7">Belongs to the FtsL family.</text>
</comment>
<keyword evidence="5 7" id="KW-0472">Membrane</keyword>
<evidence type="ECO:0000256" key="7">
    <source>
        <dbReference type="HAMAP-Rule" id="MF_00910"/>
    </source>
</evidence>
<name>A0A553ZXY9_9BACI</name>
<dbReference type="NCBIfam" id="TIGR02209">
    <property type="entry name" value="ftsL_broad"/>
    <property type="match status" value="1"/>
</dbReference>
<evidence type="ECO:0000256" key="6">
    <source>
        <dbReference type="ARBA" id="ARBA00023306"/>
    </source>
</evidence>
<keyword evidence="3 7" id="KW-0812">Transmembrane</keyword>
<feature type="transmembrane region" description="Helical" evidence="7">
    <location>
        <begin position="35"/>
        <end position="56"/>
    </location>
</feature>
<dbReference type="InterPro" id="IPR011922">
    <property type="entry name" value="Cell_div_FtsL"/>
</dbReference>
<dbReference type="HAMAP" id="MF_00910">
    <property type="entry name" value="FtsL"/>
    <property type="match status" value="1"/>
</dbReference>
<organism evidence="9 10">
    <name type="scientific">Alkalicoccobacillus porphyridii</name>
    <dbReference type="NCBI Taxonomy" id="2597270"/>
    <lineage>
        <taxon>Bacteria</taxon>
        <taxon>Bacillati</taxon>
        <taxon>Bacillota</taxon>
        <taxon>Bacilli</taxon>
        <taxon>Bacillales</taxon>
        <taxon>Bacillaceae</taxon>
        <taxon>Alkalicoccobacillus</taxon>
    </lineage>
</organism>
<evidence type="ECO:0000256" key="1">
    <source>
        <dbReference type="ARBA" id="ARBA00022475"/>
    </source>
</evidence>
<evidence type="ECO:0000313" key="10">
    <source>
        <dbReference type="Proteomes" id="UP000318521"/>
    </source>
</evidence>
<keyword evidence="1 7" id="KW-1003">Cell membrane</keyword>
<sequence length="117" mass="13060">MLARQVQPNQQPRTAPQTQKVIRTSRARITVGEKMIALFLATVMLVLSGLIVHNYVSIYSLNKENHEMQAVITNQASINEGLNLQVVEASDPDRLFSIAKENGFELNAENVEVVNKN</sequence>
<comment type="subcellular location">
    <subcellularLocation>
        <location evidence="7">Cell membrane</location>
        <topology evidence="7">Single-pass type II membrane protein</topology>
    </subcellularLocation>
    <text evidence="7">Localizes to the division septum where it forms a ring structure.</text>
</comment>
<dbReference type="Proteomes" id="UP000318521">
    <property type="component" value="Unassembled WGS sequence"/>
</dbReference>
<evidence type="ECO:0000256" key="5">
    <source>
        <dbReference type="ARBA" id="ARBA00023136"/>
    </source>
</evidence>
<accession>A0A553ZXY9</accession>